<protein>
    <submittedName>
        <fullName evidence="1">Uncharacterized protein</fullName>
    </submittedName>
</protein>
<evidence type="ECO:0000313" key="1">
    <source>
        <dbReference type="EMBL" id="AGY47500.1"/>
    </source>
</evidence>
<dbReference type="KEGG" id="vg:17960159"/>
<accession>U5PU97</accession>
<organismHost>
    <name type="scientific">Bacillus subtilis</name>
    <dbReference type="NCBI Taxonomy" id="1423"/>
</organismHost>
<reference evidence="1 2" key="1">
    <citation type="journal article" date="2013" name="Genome Announc.">
        <title>Complete Genome of Bacillus subtilis Myophage Grass.</title>
        <authorList>
            <person name="Miller S.Y."/>
            <person name="Colquhoun J.M."/>
            <person name="Perl A.L."/>
            <person name="Chamakura K.R."/>
            <person name="Kuty Everett G.F."/>
        </authorList>
    </citation>
    <scope>NUCLEOTIDE SEQUENCE [LARGE SCALE GENOMIC DNA]</scope>
</reference>
<proteinExistence type="predicted"/>
<name>U5PU97_BPGRA</name>
<dbReference type="Proteomes" id="UP000017648">
    <property type="component" value="Segment"/>
</dbReference>
<keyword evidence="2" id="KW-1185">Reference proteome</keyword>
<dbReference type="RefSeq" id="YP_008771601.1">
    <property type="nucleotide sequence ID" value="NC_022771.1"/>
</dbReference>
<dbReference type="GeneID" id="17960159"/>
<dbReference type="EMBL" id="KF669652">
    <property type="protein sequence ID" value="AGY47500.1"/>
    <property type="molecule type" value="Genomic_DNA"/>
</dbReference>
<organism evidence="1 2">
    <name type="scientific">Bacillus phage Grass</name>
    <dbReference type="NCBI Taxonomy" id="1406785"/>
    <lineage>
        <taxon>Viruses</taxon>
        <taxon>Duplodnaviria</taxon>
        <taxon>Heunggongvirae</taxon>
        <taxon>Uroviricota</taxon>
        <taxon>Caudoviricetes</taxon>
        <taxon>Herelleviridae</taxon>
        <taxon>Bastillevirinae</taxon>
        <taxon>Nitunavirus</taxon>
        <taxon>Nitunavirus grass</taxon>
    </lineage>
</organism>
<evidence type="ECO:0000313" key="2">
    <source>
        <dbReference type="Proteomes" id="UP000017648"/>
    </source>
</evidence>
<sequence>MAITVDERAKLGGTILDMVDIINGLTITNLTPAQEAYVLLLADRLHQLSKVVKELEVDSLSSFKESGEELLARIKRLKDELR</sequence>
<gene>
    <name evidence="1" type="ORF">Grass_235</name>
</gene>